<dbReference type="PANTHER" id="PTHR10322">
    <property type="entry name" value="DNA POLYMERASE CATALYTIC SUBUNIT"/>
    <property type="match status" value="1"/>
</dbReference>
<dbReference type="InterPro" id="IPR006134">
    <property type="entry name" value="DNA-dir_DNA_pol_B_multi_dom"/>
</dbReference>
<dbReference type="InterPro" id="IPR023211">
    <property type="entry name" value="DNA_pol_palm_dom_sf"/>
</dbReference>
<evidence type="ECO:0000256" key="2">
    <source>
        <dbReference type="ARBA" id="ARBA00005755"/>
    </source>
</evidence>
<dbReference type="Pfam" id="PF03104">
    <property type="entry name" value="DNA_pol_B_exo1"/>
    <property type="match status" value="1"/>
</dbReference>
<dbReference type="Proteomes" id="UP000831479">
    <property type="component" value="Segment"/>
</dbReference>
<dbReference type="GO" id="GO:0039693">
    <property type="term" value="P:viral DNA genome replication"/>
    <property type="evidence" value="ECO:0007669"/>
    <property type="project" value="UniProtKB-KW"/>
</dbReference>
<evidence type="ECO:0000256" key="6">
    <source>
        <dbReference type="ARBA" id="ARBA00022932"/>
    </source>
</evidence>
<dbReference type="EMBL" id="MH923363">
    <property type="protein sequence ID" value="QBQ01650.1"/>
    <property type="molecule type" value="Genomic_DNA"/>
</dbReference>
<keyword evidence="13" id="KW-1185">Reference proteome</keyword>
<protein>
    <recommendedName>
        <fullName evidence="3">DNA-directed DNA polymerase</fullName>
        <ecNumber evidence="3">2.7.7.7</ecNumber>
    </recommendedName>
</protein>
<comment type="similarity">
    <text evidence="2">Belongs to the DNA polymerase type-B family.</text>
</comment>
<feature type="domain" description="DNA-directed DNA polymerase family B multifunctional" evidence="10">
    <location>
        <begin position="517"/>
        <end position="883"/>
    </location>
</feature>
<evidence type="ECO:0000259" key="11">
    <source>
        <dbReference type="Pfam" id="PF03104"/>
    </source>
</evidence>
<evidence type="ECO:0000256" key="7">
    <source>
        <dbReference type="ARBA" id="ARBA00023109"/>
    </source>
</evidence>
<dbReference type="SMART" id="SM00486">
    <property type="entry name" value="POLBc"/>
    <property type="match status" value="1"/>
</dbReference>
<evidence type="ECO:0000313" key="12">
    <source>
        <dbReference type="EMBL" id="QBQ01650.1"/>
    </source>
</evidence>
<comment type="function">
    <text evidence="1">Replicates the viral genome, host DNA polymerases cannot substitute for the viral enzyme in this process.</text>
</comment>
<dbReference type="InterPro" id="IPR006172">
    <property type="entry name" value="DNA-dir_DNA_pol_B"/>
</dbReference>
<dbReference type="Gene3D" id="1.10.132.60">
    <property type="entry name" value="DNA polymerase family B, C-terminal domain"/>
    <property type="match status" value="1"/>
</dbReference>
<sequence>MDSWYEEEPPDLDDIEEIKKCSTEKIIHTPCNEKDLKIQYRLPEKQNGKLLKFDHTEVFRISKLHYNCQFLYIFLTGLRNIQFYFKAYCTIYSYKLCPSDHRYRSCNNKMCKPYKNMVVTGLKTHECERIYVMKVERSKCEREKYLLDDFCSDINRVQMQHNIHEGDYVCFRNGISVNERGCATGNLNDLQQINVLQLQQPIDLIVAIYDLETHTDGVKFSNPKYDCIISVSLVIKKQQNETINYCLLNTEGRSVTFDDECEQSVGNIIVVPFDNERAMLIGFFELIFLHNPDELVDYNGDSFDLPYLIERVRVLGLDEKIVKRYDLPHTTFTSSDIRTKFGYVLKSHSAKYLNHTDVYQYIKSSVDNSKMENMKLDTVANHYLGVGKVDLNIRDMMKLRNEGCMNKVVKYNVRDSILAGNIFSKLQVANKLFADASILNLSRDDYLRTISHKINLALFYHAMNNTHNDQSDPYFFNKFDLNKIMSRNNASDEENLDMTKLRRNLVPTAKIPSNAIKLCPIKTNIKYVGGKVLSPVPGYYGLTFTLDFSQLYTCIMIAETTCLSNLFFGTDGYLYLQKNENAITTKFLKEMARKRAEWKGEMKKCANDDFGRFMYDLYDSWQNTAKLTCNSQYGWFGMFCKALANHITAIGRQKLTDAKNKIEAMSNNPQILKKWGLESFELKVVYGDTDSNFVNINMKGPSMSFDQLRTNLLEDVVKPLNASWNGDYKMELENIMQCMLLNGKKSYVCLKENGTMYKRGLNVKKDVPLILRQVFDSVLMNILQEHSLDCVLSQMVNMLQAKKDTFSMSNKDEYSFSQTLNKSIEATNPTIACKLYVMLKESALTREVPGFGDRIPYLLLDKPGTKNVRDKVIPTQLFNEDCNLNWSKHLGIICTFLNYIMSMIENDDLFVLAFNNICEYLQRDQVHDCVYYVFKKMTSARTKDLVCKELNIKDKKKLPDTEFSKIVSTGSCNIKHSYEFVCSKIPPKYKLPITSFSKDCPRCNNRGVSAVKKNMRVTINEGSCGVKRNTAPDKKTIKKIKI</sequence>
<evidence type="ECO:0000259" key="10">
    <source>
        <dbReference type="Pfam" id="PF00136"/>
    </source>
</evidence>
<keyword evidence="4" id="KW-0808">Transferase</keyword>
<evidence type="ECO:0000256" key="8">
    <source>
        <dbReference type="ARBA" id="ARBA00023125"/>
    </source>
</evidence>
<dbReference type="SUPFAM" id="SSF53098">
    <property type="entry name" value="Ribonuclease H-like"/>
    <property type="match status" value="1"/>
</dbReference>
<gene>
    <name evidence="12" type="ORF">HycuGV_00097</name>
</gene>
<dbReference type="GO" id="GO:0006261">
    <property type="term" value="P:DNA-templated DNA replication"/>
    <property type="evidence" value="ECO:0007669"/>
    <property type="project" value="TreeGrafter"/>
</dbReference>
<evidence type="ECO:0000256" key="5">
    <source>
        <dbReference type="ARBA" id="ARBA00022695"/>
    </source>
</evidence>
<dbReference type="InterPro" id="IPR012337">
    <property type="entry name" value="RNaseH-like_sf"/>
</dbReference>
<keyword evidence="7" id="KW-1194">Viral DNA replication</keyword>
<evidence type="ECO:0000256" key="1">
    <source>
        <dbReference type="ARBA" id="ARBA00002701"/>
    </source>
</evidence>
<dbReference type="InterPro" id="IPR042087">
    <property type="entry name" value="DNA_pol_B_thumb"/>
</dbReference>
<dbReference type="InterPro" id="IPR050240">
    <property type="entry name" value="DNA_pol_type-B"/>
</dbReference>
<dbReference type="GO" id="GO:0003677">
    <property type="term" value="F:DNA binding"/>
    <property type="evidence" value="ECO:0007669"/>
    <property type="project" value="UniProtKB-KW"/>
</dbReference>
<dbReference type="SUPFAM" id="SSF56672">
    <property type="entry name" value="DNA/RNA polymerases"/>
    <property type="match status" value="1"/>
</dbReference>
<dbReference type="InterPro" id="IPR043502">
    <property type="entry name" value="DNA/RNA_pol_sf"/>
</dbReference>
<evidence type="ECO:0000256" key="9">
    <source>
        <dbReference type="ARBA" id="ARBA00049244"/>
    </source>
</evidence>
<dbReference type="Gene3D" id="3.90.1600.10">
    <property type="entry name" value="Palm domain of DNA polymerase"/>
    <property type="match status" value="1"/>
</dbReference>
<feature type="domain" description="DNA-directed DNA polymerase family B exonuclease" evidence="11">
    <location>
        <begin position="203"/>
        <end position="379"/>
    </location>
</feature>
<dbReference type="EC" id="2.7.7.7" evidence="3"/>
<dbReference type="PRINTS" id="PR00106">
    <property type="entry name" value="DNAPOLB"/>
</dbReference>
<comment type="catalytic activity">
    <reaction evidence="9">
        <text>DNA(n) + a 2'-deoxyribonucleoside 5'-triphosphate = DNA(n+1) + diphosphate</text>
        <dbReference type="Rhea" id="RHEA:22508"/>
        <dbReference type="Rhea" id="RHEA-COMP:17339"/>
        <dbReference type="Rhea" id="RHEA-COMP:17340"/>
        <dbReference type="ChEBI" id="CHEBI:33019"/>
        <dbReference type="ChEBI" id="CHEBI:61560"/>
        <dbReference type="ChEBI" id="CHEBI:173112"/>
        <dbReference type="EC" id="2.7.7.7"/>
    </reaction>
</comment>
<dbReference type="GO" id="GO:0000166">
    <property type="term" value="F:nucleotide binding"/>
    <property type="evidence" value="ECO:0007669"/>
    <property type="project" value="InterPro"/>
</dbReference>
<dbReference type="InterPro" id="IPR006133">
    <property type="entry name" value="DNA-dir_DNA_pol_B_exonuc"/>
</dbReference>
<keyword evidence="7" id="KW-0235">DNA replication</keyword>
<evidence type="ECO:0000256" key="4">
    <source>
        <dbReference type="ARBA" id="ARBA00022679"/>
    </source>
</evidence>
<organism evidence="12 13">
    <name type="scientific">Hyphantria cunea granulovirus</name>
    <dbReference type="NCBI Taxonomy" id="307448"/>
    <lineage>
        <taxon>Viruses</taxon>
        <taxon>Viruses incertae sedis</taxon>
        <taxon>Naldaviricetes</taxon>
        <taxon>Lefavirales</taxon>
        <taxon>Baculoviridae</taxon>
        <taxon>Betabaculovirus</taxon>
        <taxon>Betabaculovirus hycuneae</taxon>
    </lineage>
</organism>
<dbReference type="GO" id="GO:0003887">
    <property type="term" value="F:DNA-directed DNA polymerase activity"/>
    <property type="evidence" value="ECO:0007669"/>
    <property type="project" value="UniProtKB-KW"/>
</dbReference>
<accession>A0AAE6D0N0</accession>
<evidence type="ECO:0000256" key="3">
    <source>
        <dbReference type="ARBA" id="ARBA00012417"/>
    </source>
</evidence>
<keyword evidence="5" id="KW-0548">Nucleotidyltransferase</keyword>
<dbReference type="PANTHER" id="PTHR10322:SF23">
    <property type="entry name" value="DNA POLYMERASE DELTA CATALYTIC SUBUNIT"/>
    <property type="match status" value="1"/>
</dbReference>
<dbReference type="InterPro" id="IPR036397">
    <property type="entry name" value="RNaseH_sf"/>
</dbReference>
<evidence type="ECO:0000313" key="13">
    <source>
        <dbReference type="Proteomes" id="UP000831479"/>
    </source>
</evidence>
<reference evidence="12" key="1">
    <citation type="journal article" date="2019" name="Genomics">
        <title>Genome sequence analysis and organization of the Hyphantria cunea granulovirus (HycuGV-Hc1) from Turkey.</title>
        <authorList>
            <person name="Gencer D."/>
            <person name="Bayramoglu Z."/>
            <person name="Nalcacioglu R."/>
            <person name="Demirbag Z."/>
            <person name="Demir I."/>
        </authorList>
    </citation>
    <scope>NUCLEOTIDE SEQUENCE</scope>
    <source>
        <strain evidence="12">Hc1</strain>
    </source>
</reference>
<name>A0AAE6D0N0_9BBAC</name>
<proteinExistence type="inferred from homology"/>
<dbReference type="Gene3D" id="3.30.420.10">
    <property type="entry name" value="Ribonuclease H-like superfamily/Ribonuclease H"/>
    <property type="match status" value="1"/>
</dbReference>
<dbReference type="Gene3D" id="1.10.287.690">
    <property type="entry name" value="Helix hairpin bin"/>
    <property type="match status" value="1"/>
</dbReference>
<keyword evidence="8" id="KW-0238">DNA-binding</keyword>
<dbReference type="Pfam" id="PF00136">
    <property type="entry name" value="DNA_pol_B"/>
    <property type="match status" value="1"/>
</dbReference>
<keyword evidence="6" id="KW-0239">DNA-directed DNA polymerase</keyword>